<organism evidence="4 5">
    <name type="scientific">Clostridium oryzae</name>
    <dbReference type="NCBI Taxonomy" id="1450648"/>
    <lineage>
        <taxon>Bacteria</taxon>
        <taxon>Bacillati</taxon>
        <taxon>Bacillota</taxon>
        <taxon>Clostridia</taxon>
        <taxon>Eubacteriales</taxon>
        <taxon>Clostridiaceae</taxon>
        <taxon>Clostridium</taxon>
    </lineage>
</organism>
<dbReference type="Proteomes" id="UP000190080">
    <property type="component" value="Unassembled WGS sequence"/>
</dbReference>
<keyword evidence="2 3" id="KW-0472">Membrane</keyword>
<comment type="similarity">
    <text evidence="1">Belongs to the GerABKA family.</text>
</comment>
<evidence type="ECO:0000256" key="3">
    <source>
        <dbReference type="SAM" id="Phobius"/>
    </source>
</evidence>
<gene>
    <name evidence="4" type="primary">gerBA_2</name>
    <name evidence="4" type="ORF">CLORY_32020</name>
</gene>
<dbReference type="InterPro" id="IPR050768">
    <property type="entry name" value="UPF0353/GerABKA_families"/>
</dbReference>
<dbReference type="PANTHER" id="PTHR22550">
    <property type="entry name" value="SPORE GERMINATION PROTEIN"/>
    <property type="match status" value="1"/>
</dbReference>
<feature type="transmembrane region" description="Helical" evidence="3">
    <location>
        <begin position="445"/>
        <end position="470"/>
    </location>
</feature>
<dbReference type="PIRSF" id="PIRSF005690">
    <property type="entry name" value="GerBA"/>
    <property type="match status" value="1"/>
</dbReference>
<evidence type="ECO:0000256" key="1">
    <source>
        <dbReference type="ARBA" id="ARBA00005278"/>
    </source>
</evidence>
<feature type="transmembrane region" description="Helical" evidence="3">
    <location>
        <begin position="364"/>
        <end position="381"/>
    </location>
</feature>
<feature type="transmembrane region" description="Helical" evidence="3">
    <location>
        <begin position="393"/>
        <end position="409"/>
    </location>
</feature>
<name>A0A1V4II27_9CLOT</name>
<keyword evidence="3" id="KW-0812">Transmembrane</keyword>
<dbReference type="InterPro" id="IPR004995">
    <property type="entry name" value="Spore_Ger"/>
</dbReference>
<dbReference type="GO" id="GO:0009847">
    <property type="term" value="P:spore germination"/>
    <property type="evidence" value="ECO:0007669"/>
    <property type="project" value="InterPro"/>
</dbReference>
<feature type="transmembrane region" description="Helical" evidence="3">
    <location>
        <begin position="323"/>
        <end position="344"/>
    </location>
</feature>
<dbReference type="RefSeq" id="WP_079426320.1">
    <property type="nucleotide sequence ID" value="NZ_MZGV01000041.1"/>
</dbReference>
<evidence type="ECO:0000313" key="4">
    <source>
        <dbReference type="EMBL" id="OPJ59658.1"/>
    </source>
</evidence>
<dbReference type="Pfam" id="PF03323">
    <property type="entry name" value="GerA"/>
    <property type="match status" value="1"/>
</dbReference>
<dbReference type="STRING" id="1450648.CLORY_32020"/>
<dbReference type="AlphaFoldDB" id="A0A1V4II27"/>
<evidence type="ECO:0000256" key="2">
    <source>
        <dbReference type="ARBA" id="ARBA00023136"/>
    </source>
</evidence>
<dbReference type="OrthoDB" id="9772630at2"/>
<comment type="caution">
    <text evidence="4">The sequence shown here is derived from an EMBL/GenBank/DDBJ whole genome shotgun (WGS) entry which is preliminary data.</text>
</comment>
<keyword evidence="3" id="KW-1133">Transmembrane helix</keyword>
<reference evidence="4 5" key="1">
    <citation type="submission" date="2017-03" db="EMBL/GenBank/DDBJ databases">
        <title>Genome sequence of Clostridium oryzae DSM 28571.</title>
        <authorList>
            <person name="Poehlein A."/>
            <person name="Daniel R."/>
        </authorList>
    </citation>
    <scope>NUCLEOTIDE SEQUENCE [LARGE SCALE GENOMIC DNA]</scope>
    <source>
        <strain evidence="4 5">DSM 28571</strain>
    </source>
</reference>
<feature type="transmembrane region" description="Helical" evidence="3">
    <location>
        <begin position="415"/>
        <end position="433"/>
    </location>
</feature>
<sequence length="525" mass="59179">MFKKIRQYLQYTNEMKKRKIYEYNKNNYIDSDIIVNTSIENNLLQMKELIGKSSDVIFKEFKVGINYNIKAFVCMISGLTDKNRVEEFISKVAAFDGYMSEGGMEQRDVIKIIKENLLFPVETKEVESINDIVGYVLSGNSALFIDGYTSAFVMGTHSFNQRNVQEPLTETTIRGSREGFVENIVVNMSLIRKIIKNSKLMFELNSVGQKTHTKICLVYIDDIVNKDVLSEVKKRLNNIDIDYILESGYIEQYLDDNPSSIFTTIGNSEKPDKVAAKILEGRVAIICDGSPFVLTIPYVFAEAFQVTEDYYSRPYIASVTRMLRILAFMVTTVTPALYVALTTFHHEMIPSMLLISFAAAREGVPFPAAIECAGMLIVFELMKESGVRMPRPIGQTVTIVGTLVLGEAAVDAGIIGPPMIIIISLTGISGFIVNPLLDVVLLLRFFFLIWSGMFGMFGLIIAIFIIAAHLCSLDVYGTPYLIPLVPINLSEMKDSFIRMPLWFQRFLPRSIKDSSYKAEKEGRTK</sequence>
<dbReference type="GO" id="GO:0016020">
    <property type="term" value="C:membrane"/>
    <property type="evidence" value="ECO:0007669"/>
    <property type="project" value="InterPro"/>
</dbReference>
<evidence type="ECO:0000313" key="5">
    <source>
        <dbReference type="Proteomes" id="UP000190080"/>
    </source>
</evidence>
<proteinExistence type="inferred from homology"/>
<accession>A0A1V4II27</accession>
<keyword evidence="5" id="KW-1185">Reference proteome</keyword>
<dbReference type="PANTHER" id="PTHR22550:SF5">
    <property type="entry name" value="LEUCINE ZIPPER PROTEIN 4"/>
    <property type="match status" value="1"/>
</dbReference>
<protein>
    <submittedName>
        <fullName evidence="4">Spore germination protein B1</fullName>
    </submittedName>
</protein>
<dbReference type="EMBL" id="MZGV01000041">
    <property type="protein sequence ID" value="OPJ59658.1"/>
    <property type="molecule type" value="Genomic_DNA"/>
</dbReference>